<gene>
    <name evidence="2" type="ORF">DCHRY22_LOCUS2034</name>
</gene>
<sequence length="183" mass="20410">MGEEVIKVLTVQRNSHFNTNLNDMNIYGTVEKMENNTYISGSSRQSSSTQTLTEFGDPGQERVSYVRSDYSNYQGQPNEKKTITQEPKSVWSSNTFLSGNNFDSAPDKNVRYGYAEESNQVYKLQSGNNQTQPNNIGLKLVSILTNSNQASGGKAHDKCGIKTARGHSAKQGMVKSYSYQLIW</sequence>
<evidence type="ECO:0000313" key="3">
    <source>
        <dbReference type="Proteomes" id="UP000789524"/>
    </source>
</evidence>
<reference evidence="2" key="1">
    <citation type="submission" date="2021-09" db="EMBL/GenBank/DDBJ databases">
        <authorList>
            <person name="Martin H S."/>
        </authorList>
    </citation>
    <scope>NUCLEOTIDE SEQUENCE</scope>
</reference>
<organism evidence="2 3">
    <name type="scientific">Danaus chrysippus</name>
    <name type="common">African queen</name>
    <dbReference type="NCBI Taxonomy" id="151541"/>
    <lineage>
        <taxon>Eukaryota</taxon>
        <taxon>Metazoa</taxon>
        <taxon>Ecdysozoa</taxon>
        <taxon>Arthropoda</taxon>
        <taxon>Hexapoda</taxon>
        <taxon>Insecta</taxon>
        <taxon>Pterygota</taxon>
        <taxon>Neoptera</taxon>
        <taxon>Endopterygota</taxon>
        <taxon>Lepidoptera</taxon>
        <taxon>Glossata</taxon>
        <taxon>Ditrysia</taxon>
        <taxon>Papilionoidea</taxon>
        <taxon>Nymphalidae</taxon>
        <taxon>Danainae</taxon>
        <taxon>Danaini</taxon>
        <taxon>Danaina</taxon>
        <taxon>Danaus</taxon>
        <taxon>Anosia</taxon>
    </lineage>
</organism>
<keyword evidence="3" id="KW-1185">Reference proteome</keyword>
<dbReference type="OrthoDB" id="6925838at2759"/>
<protein>
    <submittedName>
        <fullName evidence="2">(African queen) hypothetical protein</fullName>
    </submittedName>
</protein>
<dbReference type="EMBL" id="CAKASE010000045">
    <property type="protein sequence ID" value="CAG9560357.1"/>
    <property type="molecule type" value="Genomic_DNA"/>
</dbReference>
<dbReference type="AlphaFoldDB" id="A0A8J2QGV2"/>
<evidence type="ECO:0000313" key="2">
    <source>
        <dbReference type="EMBL" id="CAG9560357.1"/>
    </source>
</evidence>
<dbReference type="Proteomes" id="UP000789524">
    <property type="component" value="Unassembled WGS sequence"/>
</dbReference>
<feature type="region of interest" description="Disordered" evidence="1">
    <location>
        <begin position="39"/>
        <end position="58"/>
    </location>
</feature>
<feature type="compositionally biased region" description="Low complexity" evidence="1">
    <location>
        <begin position="40"/>
        <end position="51"/>
    </location>
</feature>
<accession>A0A8J2QGV2</accession>
<proteinExistence type="predicted"/>
<name>A0A8J2QGV2_9NEOP</name>
<comment type="caution">
    <text evidence="2">The sequence shown here is derived from an EMBL/GenBank/DDBJ whole genome shotgun (WGS) entry which is preliminary data.</text>
</comment>
<evidence type="ECO:0000256" key="1">
    <source>
        <dbReference type="SAM" id="MobiDB-lite"/>
    </source>
</evidence>